<dbReference type="PANTHER" id="PTHR10758">
    <property type="entry name" value="26S PROTEASOME NON-ATPASE REGULATORY SUBUNIT 3/COP9 SIGNALOSOME COMPLEX SUBUNIT 3"/>
    <property type="match status" value="1"/>
</dbReference>
<evidence type="ECO:0000259" key="8">
    <source>
        <dbReference type="PROSITE" id="PS50250"/>
    </source>
</evidence>
<keyword evidence="6" id="KW-0736">Signalosome</keyword>
<dbReference type="Pfam" id="PF22788">
    <property type="entry name" value="COP9_hel_rpt"/>
    <property type="match status" value="1"/>
</dbReference>
<dbReference type="GO" id="GO:0008180">
    <property type="term" value="C:COP9 signalosome"/>
    <property type="evidence" value="ECO:0007669"/>
    <property type="project" value="UniProtKB-KW"/>
</dbReference>
<gene>
    <name evidence="9" type="ORF">E2I00_011472</name>
</gene>
<keyword evidence="10" id="KW-1185">Reference proteome</keyword>
<dbReference type="InterPro" id="IPR050756">
    <property type="entry name" value="CSN3"/>
</dbReference>
<keyword evidence="5" id="KW-0963">Cytoplasm</keyword>
<proteinExistence type="inferred from homology"/>
<dbReference type="OrthoDB" id="29061at2759"/>
<dbReference type="InterPro" id="IPR000717">
    <property type="entry name" value="PCI_dom"/>
</dbReference>
<dbReference type="Proteomes" id="UP000437017">
    <property type="component" value="Unassembled WGS sequence"/>
</dbReference>
<reference evidence="9 10" key="1">
    <citation type="journal article" date="2019" name="PLoS ONE">
        <title>Genomic analyses reveal an absence of contemporary introgressive admixture between fin whales and blue whales, despite known hybrids.</title>
        <authorList>
            <person name="Westbury M.V."/>
            <person name="Petersen B."/>
            <person name="Lorenzen E.D."/>
        </authorList>
    </citation>
    <scope>NUCLEOTIDE SEQUENCE [LARGE SCALE GENOMIC DNA]</scope>
    <source>
        <strain evidence="9">FinWhale-01</strain>
    </source>
</reference>
<dbReference type="EMBL" id="SGJD01001257">
    <property type="protein sequence ID" value="KAB0401130.1"/>
    <property type="molecule type" value="Genomic_DNA"/>
</dbReference>
<dbReference type="GO" id="GO:0005737">
    <property type="term" value="C:cytoplasm"/>
    <property type="evidence" value="ECO:0007669"/>
    <property type="project" value="UniProtKB-SubCell"/>
</dbReference>
<dbReference type="PROSITE" id="PS50250">
    <property type="entry name" value="PCI"/>
    <property type="match status" value="1"/>
</dbReference>
<comment type="similarity">
    <text evidence="3">Belongs to the CSN3 family.</text>
</comment>
<dbReference type="InterPro" id="IPR055089">
    <property type="entry name" value="COP9_N"/>
</dbReference>
<dbReference type="InterPro" id="IPR048621">
    <property type="entry name" value="CSN3_C"/>
</dbReference>
<dbReference type="Pfam" id="PF21215">
    <property type="entry name" value="CSN3-like_C"/>
    <property type="match status" value="1"/>
</dbReference>
<evidence type="ECO:0000256" key="7">
    <source>
        <dbReference type="ARBA" id="ARBA00023242"/>
    </source>
</evidence>
<evidence type="ECO:0000256" key="3">
    <source>
        <dbReference type="ARBA" id="ARBA00007084"/>
    </source>
</evidence>
<keyword evidence="7" id="KW-0539">Nucleus</keyword>
<evidence type="ECO:0000313" key="10">
    <source>
        <dbReference type="Proteomes" id="UP000437017"/>
    </source>
</evidence>
<comment type="caution">
    <text evidence="9">The sequence shown here is derived from an EMBL/GenBank/DDBJ whole genome shotgun (WGS) entry which is preliminary data.</text>
</comment>
<evidence type="ECO:0000256" key="4">
    <source>
        <dbReference type="ARBA" id="ARBA00014878"/>
    </source>
</evidence>
<sequence length="419" mass="46898">MTQLCELINKSGELLAKNLSHLDTVLGALDVQEHSLGVLAVLFVKFSMPSVPDFETLFSQVQLFISTCNGEHIRYATDTFAGLCHQLTNALVERKQPLRGIGVLKQAIDKMQMNTNQLTSVHADLCQLCLLAKCFKPALPYLDVDMVDICKENGAYEAKHFLCYYYYGGMAIATPAMAVSHIMLEAYKKYILVSLILLGKVQQLPKYTSQIVGRFIKPLSNAYHELAQVYSTNNPSELRNLVTKHSETFTRDNNMGLVKQCLSSLYKKNIQRLTKCWGRVFEKKDSLGAPAESTLLPTGFRPVGQPHTSPDLLISGGDQYIEDGEIFASINQKDGMVSFHDNPEKYNNPAMLHNIDQEMLRCIELDERLRAMDQEITVNPQFVQKHGVTGGRFGKQAIQLLLKPVLILSFREAFAMAGA</sequence>
<evidence type="ECO:0000256" key="1">
    <source>
        <dbReference type="ARBA" id="ARBA00004123"/>
    </source>
</evidence>
<protein>
    <recommendedName>
        <fullName evidence="4">COP9 signalosome complex subunit 3</fullName>
    </recommendedName>
</protein>
<dbReference type="GO" id="GO:0006511">
    <property type="term" value="P:ubiquitin-dependent protein catabolic process"/>
    <property type="evidence" value="ECO:0007669"/>
    <property type="project" value="TreeGrafter"/>
</dbReference>
<feature type="domain" description="PCI" evidence="8">
    <location>
        <begin position="163"/>
        <end position="344"/>
    </location>
</feature>
<dbReference type="PANTHER" id="PTHR10758:SF1">
    <property type="entry name" value="COP9 SIGNALOSOME COMPLEX SUBUNIT 3"/>
    <property type="match status" value="1"/>
</dbReference>
<evidence type="ECO:0000256" key="5">
    <source>
        <dbReference type="ARBA" id="ARBA00022490"/>
    </source>
</evidence>
<organism evidence="9 10">
    <name type="scientific">Balaenoptera physalus</name>
    <name type="common">Fin whale</name>
    <name type="synonym">Balaena physalus</name>
    <dbReference type="NCBI Taxonomy" id="9770"/>
    <lineage>
        <taxon>Eukaryota</taxon>
        <taxon>Metazoa</taxon>
        <taxon>Chordata</taxon>
        <taxon>Craniata</taxon>
        <taxon>Vertebrata</taxon>
        <taxon>Euteleostomi</taxon>
        <taxon>Mammalia</taxon>
        <taxon>Eutheria</taxon>
        <taxon>Laurasiatheria</taxon>
        <taxon>Artiodactyla</taxon>
        <taxon>Whippomorpha</taxon>
        <taxon>Cetacea</taxon>
        <taxon>Mysticeti</taxon>
        <taxon>Balaenopteridae</taxon>
        <taxon>Balaenoptera</taxon>
    </lineage>
</organism>
<evidence type="ECO:0000313" key="9">
    <source>
        <dbReference type="EMBL" id="KAB0401130.1"/>
    </source>
</evidence>
<feature type="non-terminal residue" evidence="9">
    <location>
        <position position="419"/>
    </location>
</feature>
<accession>A0A6A1Q0P7</accession>
<comment type="subcellular location">
    <subcellularLocation>
        <location evidence="2">Cytoplasm</location>
    </subcellularLocation>
    <subcellularLocation>
        <location evidence="1">Nucleus</location>
    </subcellularLocation>
</comment>
<name>A0A6A1Q0P7_BALPH</name>
<evidence type="ECO:0000256" key="6">
    <source>
        <dbReference type="ARBA" id="ARBA00022790"/>
    </source>
</evidence>
<dbReference type="AlphaFoldDB" id="A0A6A1Q0P7"/>
<evidence type="ECO:0000256" key="2">
    <source>
        <dbReference type="ARBA" id="ARBA00004496"/>
    </source>
</evidence>